<dbReference type="KEGG" id="xbc:ELE36_17290"/>
<dbReference type="GO" id="GO:0005829">
    <property type="term" value="C:cytosol"/>
    <property type="evidence" value="ECO:0007669"/>
    <property type="project" value="TreeGrafter"/>
</dbReference>
<dbReference type="InterPro" id="IPR023198">
    <property type="entry name" value="PGP-like_dom2"/>
</dbReference>
<accession>A0A411HNE0</accession>
<dbReference type="InterPro" id="IPR023214">
    <property type="entry name" value="HAD_sf"/>
</dbReference>
<dbReference type="OrthoDB" id="9792518at2"/>
<dbReference type="SUPFAM" id="SSF56784">
    <property type="entry name" value="HAD-like"/>
    <property type="match status" value="1"/>
</dbReference>
<dbReference type="Gene3D" id="3.40.50.1000">
    <property type="entry name" value="HAD superfamily/HAD-like"/>
    <property type="match status" value="1"/>
</dbReference>
<protein>
    <submittedName>
        <fullName evidence="1">HAD family hydrolase</fullName>
    </submittedName>
</protein>
<dbReference type="SFLD" id="SFLDS00003">
    <property type="entry name" value="Haloacid_Dehalogenase"/>
    <property type="match status" value="1"/>
</dbReference>
<name>A0A411HNE0_9GAMM</name>
<dbReference type="RefSeq" id="WP_129835507.1">
    <property type="nucleotide sequence ID" value="NZ_CP035704.1"/>
</dbReference>
<keyword evidence="1" id="KW-0378">Hydrolase</keyword>
<reference evidence="1 2" key="1">
    <citation type="submission" date="2019-01" db="EMBL/GenBank/DDBJ databases">
        <title>Pseudolysobacter antarctica gen. nov., sp. nov., isolated from Fildes Peninsula, Antarctica.</title>
        <authorList>
            <person name="Wei Z."/>
            <person name="Peng F."/>
        </authorList>
    </citation>
    <scope>NUCLEOTIDE SEQUENCE [LARGE SCALE GENOMIC DNA]</scope>
    <source>
        <strain evidence="1 2">AQ6-296</strain>
    </source>
</reference>
<evidence type="ECO:0000313" key="1">
    <source>
        <dbReference type="EMBL" id="QBB71976.1"/>
    </source>
</evidence>
<dbReference type="GO" id="GO:0016787">
    <property type="term" value="F:hydrolase activity"/>
    <property type="evidence" value="ECO:0007669"/>
    <property type="project" value="UniProtKB-KW"/>
</dbReference>
<sequence length="211" mass="22673">MLYLFDLDGTLIDSEAGITGSMRYAFAQMDFAPPSAEILRTWIGPPLRVTFPTVLGDDPALTETAIGHYRTRFDREGWAEHTVYDEMPELISALHAAGHQLAIVTTKLQTQAQKIIDHSPFGAAFARVYGPDGDGLHAGKAELIARALADFSADSADTTMIGDRYFDIEGALANGVCAIGVLWGFGNRDELESAGATEIASTPQELAALLL</sequence>
<dbReference type="SFLD" id="SFLDG01129">
    <property type="entry name" value="C1.5:_HAD__Beta-PGM__Phosphata"/>
    <property type="match status" value="1"/>
</dbReference>
<dbReference type="InterPro" id="IPR041492">
    <property type="entry name" value="HAD_2"/>
</dbReference>
<dbReference type="EMBL" id="CP035704">
    <property type="protein sequence ID" value="QBB71976.1"/>
    <property type="molecule type" value="Genomic_DNA"/>
</dbReference>
<dbReference type="PANTHER" id="PTHR43434:SF20">
    <property type="entry name" value="5'-NUCLEOTIDASE"/>
    <property type="match status" value="1"/>
</dbReference>
<keyword evidence="2" id="KW-1185">Reference proteome</keyword>
<dbReference type="Pfam" id="PF13419">
    <property type="entry name" value="HAD_2"/>
    <property type="match status" value="1"/>
</dbReference>
<dbReference type="PANTHER" id="PTHR43434">
    <property type="entry name" value="PHOSPHOGLYCOLATE PHOSPHATASE"/>
    <property type="match status" value="1"/>
</dbReference>
<proteinExistence type="predicted"/>
<dbReference type="InterPro" id="IPR050155">
    <property type="entry name" value="HAD-like_hydrolase_sf"/>
</dbReference>
<dbReference type="Proteomes" id="UP000291562">
    <property type="component" value="Chromosome"/>
</dbReference>
<dbReference type="InterPro" id="IPR036412">
    <property type="entry name" value="HAD-like_sf"/>
</dbReference>
<dbReference type="GO" id="GO:0004713">
    <property type="term" value="F:protein tyrosine kinase activity"/>
    <property type="evidence" value="ECO:0007669"/>
    <property type="project" value="TreeGrafter"/>
</dbReference>
<evidence type="ECO:0000313" key="2">
    <source>
        <dbReference type="Proteomes" id="UP000291562"/>
    </source>
</evidence>
<dbReference type="Gene3D" id="1.10.150.240">
    <property type="entry name" value="Putative phosphatase, domain 2"/>
    <property type="match status" value="1"/>
</dbReference>
<dbReference type="AlphaFoldDB" id="A0A411HNE0"/>
<gene>
    <name evidence="1" type="ORF">ELE36_17290</name>
</gene>
<organism evidence="1 2">
    <name type="scientific">Pseudolysobacter antarcticus</name>
    <dbReference type="NCBI Taxonomy" id="2511995"/>
    <lineage>
        <taxon>Bacteria</taxon>
        <taxon>Pseudomonadati</taxon>
        <taxon>Pseudomonadota</taxon>
        <taxon>Gammaproteobacteria</taxon>
        <taxon>Lysobacterales</taxon>
        <taxon>Rhodanobacteraceae</taxon>
        <taxon>Pseudolysobacter</taxon>
    </lineage>
</organism>